<evidence type="ECO:0000256" key="4">
    <source>
        <dbReference type="ARBA" id="ARBA00022989"/>
    </source>
</evidence>
<organism evidence="8 9">
    <name type="scientific">Chelatococcus composti</name>
    <dbReference type="NCBI Taxonomy" id="1743235"/>
    <lineage>
        <taxon>Bacteria</taxon>
        <taxon>Pseudomonadati</taxon>
        <taxon>Pseudomonadota</taxon>
        <taxon>Alphaproteobacteria</taxon>
        <taxon>Hyphomicrobiales</taxon>
        <taxon>Chelatococcaceae</taxon>
        <taxon>Chelatococcus</taxon>
    </lineage>
</organism>
<accession>A0A841K5L7</accession>
<dbReference type="InterPro" id="IPR022791">
    <property type="entry name" value="L-PG_synthase/AglD"/>
</dbReference>
<evidence type="ECO:0000256" key="2">
    <source>
        <dbReference type="ARBA" id="ARBA00022475"/>
    </source>
</evidence>
<evidence type="ECO:0000313" key="9">
    <source>
        <dbReference type="Proteomes" id="UP000588017"/>
    </source>
</evidence>
<name>A0A841K5L7_9HYPH</name>
<evidence type="ECO:0000256" key="1">
    <source>
        <dbReference type="ARBA" id="ARBA00004651"/>
    </source>
</evidence>
<dbReference type="GO" id="GO:0005886">
    <property type="term" value="C:plasma membrane"/>
    <property type="evidence" value="ECO:0007669"/>
    <property type="project" value="UniProtKB-SubCell"/>
</dbReference>
<dbReference type="PANTHER" id="PTHR39087:SF2">
    <property type="entry name" value="UPF0104 MEMBRANE PROTEIN MJ1595"/>
    <property type="match status" value="1"/>
</dbReference>
<comment type="subcellular location">
    <subcellularLocation>
        <location evidence="1">Cell membrane</location>
        <topology evidence="1">Multi-pass membrane protein</topology>
    </subcellularLocation>
</comment>
<feature type="compositionally biased region" description="Basic and acidic residues" evidence="6">
    <location>
        <begin position="1"/>
        <end position="18"/>
    </location>
</feature>
<feature type="region of interest" description="Disordered" evidence="6">
    <location>
        <begin position="1"/>
        <end position="41"/>
    </location>
</feature>
<comment type="caution">
    <text evidence="8">The sequence shown here is derived from an EMBL/GenBank/DDBJ whole genome shotgun (WGS) entry which is preliminary data.</text>
</comment>
<keyword evidence="2" id="KW-1003">Cell membrane</keyword>
<dbReference type="PANTHER" id="PTHR39087">
    <property type="entry name" value="UPF0104 MEMBRANE PROTEIN MJ1595"/>
    <property type="match status" value="1"/>
</dbReference>
<dbReference type="Pfam" id="PF03706">
    <property type="entry name" value="LPG_synthase_TM"/>
    <property type="match status" value="1"/>
</dbReference>
<dbReference type="RefSeq" id="WP_183333235.1">
    <property type="nucleotide sequence ID" value="NZ_BMHX01000002.1"/>
</dbReference>
<feature type="transmembrane region" description="Helical" evidence="7">
    <location>
        <begin position="328"/>
        <end position="347"/>
    </location>
</feature>
<keyword evidence="3 7" id="KW-0812">Transmembrane</keyword>
<keyword evidence="9" id="KW-1185">Reference proteome</keyword>
<evidence type="ECO:0000256" key="7">
    <source>
        <dbReference type="SAM" id="Phobius"/>
    </source>
</evidence>
<keyword evidence="4 7" id="KW-1133">Transmembrane helix</keyword>
<protein>
    <submittedName>
        <fullName evidence="8">Uncharacterized protein</fullName>
    </submittedName>
</protein>
<evidence type="ECO:0000256" key="3">
    <source>
        <dbReference type="ARBA" id="ARBA00022692"/>
    </source>
</evidence>
<feature type="transmembrane region" description="Helical" evidence="7">
    <location>
        <begin position="166"/>
        <end position="190"/>
    </location>
</feature>
<keyword evidence="5 7" id="KW-0472">Membrane</keyword>
<feature type="transmembrane region" description="Helical" evidence="7">
    <location>
        <begin position="281"/>
        <end position="308"/>
    </location>
</feature>
<feature type="transmembrane region" description="Helical" evidence="7">
    <location>
        <begin position="93"/>
        <end position="110"/>
    </location>
</feature>
<evidence type="ECO:0000313" key="8">
    <source>
        <dbReference type="EMBL" id="MBB6167595.1"/>
    </source>
</evidence>
<dbReference type="AlphaFoldDB" id="A0A841K5L7"/>
<reference evidence="8 9" key="1">
    <citation type="submission" date="2020-08" db="EMBL/GenBank/DDBJ databases">
        <title>Genomic Encyclopedia of Type Strains, Phase IV (KMG-IV): sequencing the most valuable type-strain genomes for metagenomic binning, comparative biology and taxonomic classification.</title>
        <authorList>
            <person name="Goeker M."/>
        </authorList>
    </citation>
    <scope>NUCLEOTIDE SEQUENCE [LARGE SCALE GENOMIC DNA]</scope>
    <source>
        <strain evidence="8 9">DSM 101465</strain>
    </source>
</reference>
<sequence>MEAGERDAGAADGGRERAGAVQPAAGADHAPPPVPASPPVEVTGDTRRRLSLIGTVVSVALFLASMVVLWRIVGEISLAELQKAFAAASVRQIALAILFTCVSYLLLTGYDALALRQLGRRIAYRVTALASFTSYAVSFTLGFPLVTSGAVRYRIYSPYGIKAPTIVGLTVIAGITFWLGMSAVLAWSLIRESLAVAALTGTVVRLNEGVGIALAASLVAYLTWVGVKRRSVSVQGWRLELPGFRLSLGQMLLGAGDVCAAAGVLFVLLPGGHGLSYETFLAIYVAACMLGIASHAPGGIGVFEATMLIALSRLPREGVLGALLLFRLYYYLVPFVFALLLLGAHEIGARMSDSARR</sequence>
<gene>
    <name evidence="8" type="ORF">HNQ73_001213</name>
</gene>
<feature type="transmembrane region" description="Helical" evidence="7">
    <location>
        <begin position="247"/>
        <end position="269"/>
    </location>
</feature>
<evidence type="ECO:0000256" key="5">
    <source>
        <dbReference type="ARBA" id="ARBA00023136"/>
    </source>
</evidence>
<evidence type="ECO:0000256" key="6">
    <source>
        <dbReference type="SAM" id="MobiDB-lite"/>
    </source>
</evidence>
<feature type="transmembrane region" description="Helical" evidence="7">
    <location>
        <begin position="122"/>
        <end position="146"/>
    </location>
</feature>
<feature type="transmembrane region" description="Helical" evidence="7">
    <location>
        <begin position="210"/>
        <end position="227"/>
    </location>
</feature>
<dbReference type="Proteomes" id="UP000588017">
    <property type="component" value="Unassembled WGS sequence"/>
</dbReference>
<dbReference type="EMBL" id="JACHEH010000002">
    <property type="protein sequence ID" value="MBB6167595.1"/>
    <property type="molecule type" value="Genomic_DNA"/>
</dbReference>
<proteinExistence type="predicted"/>
<feature type="transmembrane region" description="Helical" evidence="7">
    <location>
        <begin position="52"/>
        <end position="73"/>
    </location>
</feature>